<accession>A0A316F488</accession>
<dbReference type="EMBL" id="QGGT01000010">
    <property type="protein sequence ID" value="PWK31325.1"/>
    <property type="molecule type" value="Genomic_DNA"/>
</dbReference>
<evidence type="ECO:0000313" key="6">
    <source>
        <dbReference type="Proteomes" id="UP000245754"/>
    </source>
</evidence>
<comment type="similarity">
    <text evidence="1">Belongs to the bacterial secretin family.</text>
</comment>
<feature type="signal peptide" evidence="2">
    <location>
        <begin position="1"/>
        <end position="28"/>
    </location>
</feature>
<proteinExistence type="inferred from homology"/>
<dbReference type="RefSeq" id="WP_109585529.1">
    <property type="nucleotide sequence ID" value="NZ_QGGT01000010.1"/>
</dbReference>
<evidence type="ECO:0000256" key="1">
    <source>
        <dbReference type="RuleBase" id="RU004003"/>
    </source>
</evidence>
<sequence>MPTSFLDALRFSLALFALSTSLTPAAHAQDAAAGARSMRMLAGAQQEIRPGPALERVAVSNPAVADALLLKHRSGPPSVLVVAKSPGVTDLMIWSGGAPVSYSVQVDAVSPDRGGADVSISTAGATISGQSPDAAAAARAQRAARMATSAGKAADGKGGLIVDRSTVPVSGTVQVDVKVMEISKTIIKEVGLNFVKQNGGFAFGSFSPTTISKITPSPQGMDIEGTVPIASAFNLLAASASRGLFANLSILEANGLVRVLAEPTLVTLSGQSASFLAGGEIPIPVPQALGTTTIQFKPFGIGLTVSPTVISSQRIALKVAPEASDLDPSRGIQINGASVPAIVTRRADTMIELGDGESFVIGGLVSRNTVSNVNKVPFLGDLPIIGAFFKNLNFHQEDRELVIIVTPHLVKPMAKDAPAIAAVGNDGTTRTNPNVWGRFIAGEYVDPTLPGFSR</sequence>
<name>A0A316F488_9BURK</name>
<evidence type="ECO:0000256" key="2">
    <source>
        <dbReference type="SAM" id="SignalP"/>
    </source>
</evidence>
<dbReference type="InterPro" id="IPR004846">
    <property type="entry name" value="T2SS/T3SS_dom"/>
</dbReference>
<organism evidence="5 6">
    <name type="scientific">Cupriavidus plantarum</name>
    <dbReference type="NCBI Taxonomy" id="942865"/>
    <lineage>
        <taxon>Bacteria</taxon>
        <taxon>Pseudomonadati</taxon>
        <taxon>Pseudomonadota</taxon>
        <taxon>Betaproteobacteria</taxon>
        <taxon>Burkholderiales</taxon>
        <taxon>Burkholderiaceae</taxon>
        <taxon>Cupriavidus</taxon>
    </lineage>
</organism>
<evidence type="ECO:0000259" key="3">
    <source>
        <dbReference type="Pfam" id="PF00263"/>
    </source>
</evidence>
<dbReference type="GO" id="GO:0009306">
    <property type="term" value="P:protein secretion"/>
    <property type="evidence" value="ECO:0007669"/>
    <property type="project" value="InterPro"/>
</dbReference>
<dbReference type="InterPro" id="IPR032789">
    <property type="entry name" value="T2SS-T3SS_pil_N"/>
</dbReference>
<reference evidence="5 6" key="1">
    <citation type="submission" date="2018-05" db="EMBL/GenBank/DDBJ databases">
        <title>Genomic Encyclopedia of Type Strains, Phase IV (KMG-V): Genome sequencing to study the core and pangenomes of soil and plant-associated prokaryotes.</title>
        <authorList>
            <person name="Whitman W."/>
        </authorList>
    </citation>
    <scope>NUCLEOTIDE SEQUENCE [LARGE SCALE GENOMIC DNA]</scope>
    <source>
        <strain evidence="5 6">SLV-132</strain>
    </source>
</reference>
<dbReference type="Proteomes" id="UP000245754">
    <property type="component" value="Unassembled WGS sequence"/>
</dbReference>
<gene>
    <name evidence="5" type="ORF">C7419_11063</name>
</gene>
<dbReference type="PANTHER" id="PTHR30332:SF17">
    <property type="entry name" value="TYPE IV PILIATION SYSTEM PROTEIN DR_0774-RELATED"/>
    <property type="match status" value="1"/>
</dbReference>
<dbReference type="PANTHER" id="PTHR30332">
    <property type="entry name" value="PROBABLE GENERAL SECRETION PATHWAY PROTEIN D"/>
    <property type="match status" value="1"/>
</dbReference>
<keyword evidence="6" id="KW-1185">Reference proteome</keyword>
<dbReference type="InterPro" id="IPR001775">
    <property type="entry name" value="GspD/PilQ"/>
</dbReference>
<dbReference type="GO" id="GO:0015627">
    <property type="term" value="C:type II protein secretion system complex"/>
    <property type="evidence" value="ECO:0007669"/>
    <property type="project" value="TreeGrafter"/>
</dbReference>
<protein>
    <submittedName>
        <fullName evidence="5">Pilus assembly protein CpaC</fullName>
    </submittedName>
</protein>
<comment type="caution">
    <text evidence="5">The sequence shown here is derived from an EMBL/GenBank/DDBJ whole genome shotgun (WGS) entry which is preliminary data.</text>
</comment>
<keyword evidence="2" id="KW-0732">Signal</keyword>
<feature type="domain" description="Pilus formation protein N-terminal" evidence="4">
    <location>
        <begin position="35"/>
        <end position="106"/>
    </location>
</feature>
<feature type="domain" description="Type II/III secretion system secretin-like" evidence="3">
    <location>
        <begin position="251"/>
        <end position="411"/>
    </location>
</feature>
<evidence type="ECO:0000313" key="5">
    <source>
        <dbReference type="EMBL" id="PWK31325.1"/>
    </source>
</evidence>
<dbReference type="Pfam" id="PF00263">
    <property type="entry name" value="Secretin"/>
    <property type="match status" value="1"/>
</dbReference>
<dbReference type="PRINTS" id="PR00811">
    <property type="entry name" value="BCTERIALGSPD"/>
</dbReference>
<feature type="chain" id="PRO_5016449550" evidence="2">
    <location>
        <begin position="29"/>
        <end position="454"/>
    </location>
</feature>
<evidence type="ECO:0000259" key="4">
    <source>
        <dbReference type="Pfam" id="PF13629"/>
    </source>
</evidence>
<dbReference type="InterPro" id="IPR050810">
    <property type="entry name" value="Bact_Secretion_Sys_Channel"/>
</dbReference>
<dbReference type="AlphaFoldDB" id="A0A316F488"/>
<dbReference type="Pfam" id="PF13629">
    <property type="entry name" value="T2SS-T3SS_pil_N"/>
    <property type="match status" value="1"/>
</dbReference>